<evidence type="ECO:0000313" key="1">
    <source>
        <dbReference type="EMBL" id="PWK94287.1"/>
    </source>
</evidence>
<dbReference type="EMBL" id="QGHF01000011">
    <property type="protein sequence ID" value="PWK94287.1"/>
    <property type="molecule type" value="Genomic_DNA"/>
</dbReference>
<evidence type="ECO:0008006" key="3">
    <source>
        <dbReference type="Google" id="ProtNLM"/>
    </source>
</evidence>
<dbReference type="OrthoDB" id="6606668at2"/>
<reference evidence="1 2" key="1">
    <citation type="submission" date="2018-05" db="EMBL/GenBank/DDBJ databases">
        <title>Genomic Encyclopedia of Type Strains, Phase IV (KMG-V): Genome sequencing to study the core and pangenomes of soil and plant-associated prokaryotes.</title>
        <authorList>
            <person name="Whitman W."/>
        </authorList>
    </citation>
    <scope>NUCLEOTIDE SEQUENCE [LARGE SCALE GENOMIC DNA]</scope>
    <source>
        <strain evidence="1 2">PNA 200-10</strain>
    </source>
</reference>
<dbReference type="RefSeq" id="WP_109718091.1">
    <property type="nucleotide sequence ID" value="NZ_QGHF01000011.1"/>
</dbReference>
<organism evidence="1 2">
    <name type="scientific">Pantoea allii</name>
    <dbReference type="NCBI Taxonomy" id="574096"/>
    <lineage>
        <taxon>Bacteria</taxon>
        <taxon>Pseudomonadati</taxon>
        <taxon>Pseudomonadota</taxon>
        <taxon>Gammaproteobacteria</taxon>
        <taxon>Enterobacterales</taxon>
        <taxon>Erwiniaceae</taxon>
        <taxon>Pantoea</taxon>
    </lineage>
</organism>
<comment type="caution">
    <text evidence="1">The sequence shown here is derived from an EMBL/GenBank/DDBJ whole genome shotgun (WGS) entry which is preliminary data.</text>
</comment>
<accession>A0A2V2B4Y4</accession>
<proteinExistence type="predicted"/>
<gene>
    <name evidence="1" type="ORF">C7431_11122</name>
</gene>
<sequence length="168" mass="19070">MKDINTLLSDLRDLMTADDCPVAGPVDAATLAELINNAPPADWDFHKRSVYEDIRLLLINRKDYAEMFSLMDGAEYNGMTLYNLVQSANNEPLWSNIYVRNIEARDNEIFIDPHLTDKVLIGEDGTSVFLYNAVQDCFEIRDRVATDYVTEAHHQFSDFLSAVMDTVA</sequence>
<name>A0A2V2B4Y4_9GAMM</name>
<dbReference type="NCBIfam" id="NF038335">
    <property type="entry name" value="YPO0640_fam"/>
    <property type="match status" value="1"/>
</dbReference>
<dbReference type="Proteomes" id="UP000245981">
    <property type="component" value="Unassembled WGS sequence"/>
</dbReference>
<dbReference type="AlphaFoldDB" id="A0A2V2B4Y4"/>
<protein>
    <recommendedName>
        <fullName evidence="3">SUKH superfamily protein</fullName>
    </recommendedName>
</protein>
<evidence type="ECO:0000313" key="2">
    <source>
        <dbReference type="Proteomes" id="UP000245981"/>
    </source>
</evidence>